<feature type="non-terminal residue" evidence="4">
    <location>
        <position position="2747"/>
    </location>
</feature>
<dbReference type="Pfam" id="PF25023">
    <property type="entry name" value="TEN_YD-shell"/>
    <property type="match status" value="3"/>
</dbReference>
<dbReference type="InterPro" id="IPR056823">
    <property type="entry name" value="TEN-like_YD-shell"/>
</dbReference>
<dbReference type="RefSeq" id="WP_192930187.1">
    <property type="nucleotide sequence ID" value="NZ_WBZC01000019.1"/>
</dbReference>
<proteinExistence type="predicted"/>
<accession>A0A6I0FA79</accession>
<feature type="chain" id="PRO_5026137621" evidence="2">
    <location>
        <begin position="25"/>
        <end position="2747"/>
    </location>
</feature>
<dbReference type="PANTHER" id="PTHR32305">
    <property type="match status" value="1"/>
</dbReference>
<dbReference type="Pfam" id="PF05593">
    <property type="entry name" value="RHS_repeat"/>
    <property type="match status" value="7"/>
</dbReference>
<reference evidence="4 5" key="1">
    <citation type="submission" date="2019-10" db="EMBL/GenBank/DDBJ databases">
        <title>Alkaliphilus serpentinus sp. nov. and Alkaliphilus pronyensis sp. nov., two novel anaerobic alkaliphilic species isolated from the serpentinized-hosted hydrothermal field of the Prony Bay (New Caledonia).</title>
        <authorList>
            <person name="Postec A."/>
        </authorList>
    </citation>
    <scope>NUCLEOTIDE SEQUENCE [LARGE SCALE GENOMIC DNA]</scope>
    <source>
        <strain evidence="4 5">LacV</strain>
    </source>
</reference>
<evidence type="ECO:0000259" key="3">
    <source>
        <dbReference type="Pfam" id="PF25023"/>
    </source>
</evidence>
<keyword evidence="5" id="KW-1185">Reference proteome</keyword>
<dbReference type="InterPro" id="IPR006530">
    <property type="entry name" value="YD"/>
</dbReference>
<feature type="domain" description="Teneurin-like YD-shell" evidence="3">
    <location>
        <begin position="2008"/>
        <end position="2090"/>
    </location>
</feature>
<comment type="caution">
    <text evidence="4">The sequence shown here is derived from an EMBL/GenBank/DDBJ whole genome shotgun (WGS) entry which is preliminary data.</text>
</comment>
<feature type="domain" description="Teneurin-like YD-shell" evidence="3">
    <location>
        <begin position="2228"/>
        <end position="2357"/>
    </location>
</feature>
<sequence>MKRINRILLILSLLFLLLPLQAHAETLEERLNNLVGPAKQYNTKLSPVFIRNNTLEESISAQSGEIKLMQTDYLLPGTNGLDLEIKRIYKSGVSNVQEMKVKYVNGAWVDYVHSDAKTSSFYEDRYNIGVGMRFSFPSMEIRENQDKSSHKFLHTEGGDVYRLRAVLMDDIVTYMPEGQTVRDVIIRESNDFNNGQGDGESKYVMSGKDGKKTYFSEDGRILGIVDRYGNTIKFEYTTLSYEIGSTKIEKRLIGKIIDSVGRVVTLEYKEDHSFRVGKIKEVPYSKEDSYKASQNPNTVDSGDLEEKFQVEITFPGGKKIVYDKSAVLVNPQKQVIRTRLQRVYDVDGQPKYHYWYEQPELGFTYTNGKTYSVYNRYENLVQIDYLKNNRIKRYSYDSFTQGLSEGSMQYRKIVEVQELVKKDFDNSHKQFIDKFITETKDRVTYTYVNEPDGFGHAGYKENDYDYLENTYRYETKITDLLGGTQHYSYDGIHQLIEIQDVGEHHKEVTYTEHDEMKLVKLSKRLIYPIVNGQPSSTPTTEITNYKYDEYGNLTNYTGKEAKRDENGIPLNNEHTVVYSYDYDRYHMPTSKTWKRNPETLSQVLYTLNNSGDIIQETKINTQDENQWVIIYYEYDEYGNMIKRENQSKGETYSSYYEYGVDAKGQDHKGAYMTKTYQIFDGERIERKYSYDFNTGNLLEEIDPLGNVTTFEYDSLSRLINTTKPNGGQLPVSYRDQPYQDFAIEETDALGNRFLYEYDILGYLVRYSLWKENQWQRLETNEYDSKGNLLKQIDANGHSIRYTYDSASRLISKGYYEKDQVQKGELSLKYEVGYDENTPLRLVITDEEGYKERYYYDVLNQLIKKEYSADKINYYSLNYTYDYEGNLIEFTDGGGATSYTEYDDLGRKVVYTDPLGYKTHYEYNGLNQELKIHQPDGRIVENIYDEIGRLSETKIYLEGSEEYCYSSVNYDLNGNIISQIEGMGDGAGKTPQYVLEFSYDSMNQRTDQYEKIDEARKSHKEFKYDLAGNLLQVLDFSDAEKTKYIATEYAYDFAGRQVKEIIAYHDVNNAAEAAQYGYSEKHLERDMEGNITKELVFTGDGFETTHYAYNYRNLVTEIKEPFSGQQYKVTQYQYDQKGNLTAETIKNQGKALTTAYIYNGQNQVLTKTNPLGQVHRYAYDANGNKIKEVDPRYINMDLEDAPGMVYEYDQMNQGIKDIDFDGTNSQVVTYREYDGRGNIVKEVSGEGYNNDAPEDSFGTLMKYDALNRVIEKTSAQTAAENLQRGTTFYTTGYQYDFRGNVLSETDSYGNTTYSTYYLNGLLKEKTYPDESRELYDYDLTGLLYQIKINRGGNKTEQWNTIFQTPFKVQFADGTTQIHQYSPKGELIAQRDQAGNWTYYEYDQQGNQTAIREYIRREGNTEFYKLTQSTYDERGLKLSKETFLQEVNGELESVVSANDLVHFTYDNAGRLIKTSGPLDQEVLQEYDAQGNVITITEAVSATEAEIKRIKYDHHSRVTSESILVKTSEIDSRFLAGATFDDFYFDRIMATTTYQYNKDGQPILKRDANGNQTQVSFDLDGRPVKRVSAEGDIHQYFYDRNGNLIEECNGNSAVTQYQYDAFNQLIRKIEPAQSGIAVTAYIYDVMGNVIKVINPNEYQQDKDTPELVQELKGTTYTYDSMNRKVTTYSPEGVLLEYILYNELGMPQKVINGLGYTGELANSLGTTYTYDGLGKTTTMTDPLGAVTSFQYDVLGNLVKRTNPKGHITTWVYSSASTMDAEKHPDGSSKWYTYDRKGRKISETDERGYVTTYRYSSLGKLLKVEDPYQNTRELKYDLSGNLISEKDKRGSISYFSYDKTNRLTQKRLPLQLDAAGNTDYLIEDYQYDSVGNLIRKKITSSKDATFIRETSYTYYDNNKVETVSDNNGAYSKSTYDLNGNLVELKKAKNDKEFEIERYQYDSLNRQITKIQLVNAEDIYEGDKYSHLIEETTGKLQLITQYQYDPMGNKITETNPKGDQIKYRYDLLGQVIEITRDLDGQEVSQHFDYDANGNRIKSTDEKGNETKYHYDTMNRLLTIIDPMNQPFTFEYDLAGNKITETNSLGYKMTYEYDQLNRLQIIKDPLNKIIRQNEYDENGNLVKYIDGKGYETLQFFDLANRVIKKIDPEANEDNKHTAIYQYLPTGELIKETDAYGHSMTYQYDNGGRLQAVTDQLGVTTRYGYDLIGNKLFMQDGRGKVTKYHYGALGFLIEVINSENQSINYQYDLTGNLALEIDKSRNHIQYTYDSRNLLTKKQVLETGDQITYSYDEAGNRQTMEDESGETTYYYDEKHQLIEKRKNGELEIAYEYNSVGNLITVTDNKGFTTGYTYDESNRMKTVTFNNKTVTYEYDENGNRKSIQYPGGIREEYILNKNNRLIELTNKSNKGSILSSYQYTYDLTGKETSKTDSYGTTNYTYDTVGRVTKVEAPGKTTHYSYDKSGNRLTMDEIYTSPQPSGYIDQNTKEAIQYKIKKSHYVYTNANKLIKLVEKLQDEEGEEVLQKTTNYQYDANGNEVRQAVNYILPHNRQMRQSTTGDIHGDQQTEEINILVEKVNSQYDGFNRPKEIEKIKDGERVVVSFTYNGDGLRTQKISKSSKDNYNPVYTNYHYDRQHVILETNERGAVSGRYIRGNNYISRYDSNNQLVYYLYNGHGDVVQTITEAGEIQNQYDYDIFGNPTLQIEQHQNPIRYAGEFYDQETGLCYLRARYYNPYTG</sequence>
<dbReference type="InterPro" id="IPR031325">
    <property type="entry name" value="RHS_repeat"/>
</dbReference>
<protein>
    <submittedName>
        <fullName evidence="4">RHS repeat protein</fullName>
    </submittedName>
</protein>
<feature type="domain" description="Teneurin-like YD-shell" evidence="3">
    <location>
        <begin position="1377"/>
        <end position="1515"/>
    </location>
</feature>
<evidence type="ECO:0000313" key="5">
    <source>
        <dbReference type="Proteomes" id="UP000432715"/>
    </source>
</evidence>
<evidence type="ECO:0000256" key="1">
    <source>
        <dbReference type="ARBA" id="ARBA00022737"/>
    </source>
</evidence>
<dbReference type="EMBL" id="WBZC01000019">
    <property type="protein sequence ID" value="KAB3535456.1"/>
    <property type="molecule type" value="Genomic_DNA"/>
</dbReference>
<dbReference type="NCBIfam" id="TIGR01643">
    <property type="entry name" value="YD_repeat_2x"/>
    <property type="match status" value="12"/>
</dbReference>
<evidence type="ECO:0000256" key="2">
    <source>
        <dbReference type="SAM" id="SignalP"/>
    </source>
</evidence>
<evidence type="ECO:0000313" key="4">
    <source>
        <dbReference type="EMBL" id="KAB3535456.1"/>
    </source>
</evidence>
<dbReference type="Proteomes" id="UP000432715">
    <property type="component" value="Unassembled WGS sequence"/>
</dbReference>
<keyword evidence="1" id="KW-0677">Repeat</keyword>
<dbReference type="PANTHER" id="PTHR32305:SF15">
    <property type="entry name" value="PROTEIN RHSA-RELATED"/>
    <property type="match status" value="1"/>
</dbReference>
<organism evidence="4 5">
    <name type="scientific">Alkaliphilus pronyensis</name>
    <dbReference type="NCBI Taxonomy" id="1482732"/>
    <lineage>
        <taxon>Bacteria</taxon>
        <taxon>Bacillati</taxon>
        <taxon>Bacillota</taxon>
        <taxon>Clostridia</taxon>
        <taxon>Peptostreptococcales</taxon>
        <taxon>Natronincolaceae</taxon>
        <taxon>Alkaliphilus</taxon>
    </lineage>
</organism>
<keyword evidence="2" id="KW-0732">Signal</keyword>
<name>A0A6I0FA79_9FIRM</name>
<gene>
    <name evidence="4" type="ORF">F8154_06640</name>
</gene>
<dbReference type="Gene3D" id="2.180.10.10">
    <property type="entry name" value="RHS repeat-associated core"/>
    <property type="match status" value="7"/>
</dbReference>
<feature type="signal peptide" evidence="2">
    <location>
        <begin position="1"/>
        <end position="24"/>
    </location>
</feature>
<dbReference type="InterPro" id="IPR050708">
    <property type="entry name" value="T6SS_VgrG/RHS"/>
</dbReference>